<evidence type="ECO:0000313" key="1">
    <source>
        <dbReference type="EMBL" id="RTZ78397.1"/>
    </source>
</evidence>
<protein>
    <submittedName>
        <fullName evidence="1">Uncharacterized protein</fullName>
    </submittedName>
</protein>
<proteinExistence type="predicted"/>
<evidence type="ECO:0000313" key="2">
    <source>
        <dbReference type="Proteomes" id="UP000286801"/>
    </source>
</evidence>
<dbReference type="EMBL" id="QNZL01000209">
    <property type="protein sequence ID" value="RTZ78397.1"/>
    <property type="molecule type" value="Genomic_DNA"/>
</dbReference>
<dbReference type="AlphaFoldDB" id="A0A432G4I1"/>
<name>A0A432G4I1_9DELT</name>
<organism evidence="1 2">
    <name type="scientific">SAR324 cluster bacterium</name>
    <dbReference type="NCBI Taxonomy" id="2024889"/>
    <lineage>
        <taxon>Bacteria</taxon>
        <taxon>Deltaproteobacteria</taxon>
        <taxon>SAR324 cluster</taxon>
    </lineage>
</organism>
<comment type="caution">
    <text evidence="1">The sequence shown here is derived from an EMBL/GenBank/DDBJ whole genome shotgun (WGS) entry which is preliminary data.</text>
</comment>
<sequence>MSSTIDALEERLLQFLLEQETKKTWEDWLQWLADLDCPLEFEKPLQIPNRPFSFQTWLNACDQQLNQHPDWQARLTTPVWLKRQQITVIPKVLKDGENKTPGITEISGLQTELTRMIDQIHTVQQRIANLETGSAQRSESPAAQTASKLIPATPEVPAALSVSGLSDPLGRPDLARTLERELQMHSKIPNAKGSAGTKSETDIPEPEIVKLKDAYLSYNRWCDQFDEVHLDLQEFVKETLRVASSHQISFQQFRYRILKNAKEVKQLESVMESFSRLRSSGIDINLAETESTRESSEADSNS</sequence>
<gene>
    <name evidence="1" type="ORF">DSY97_07720</name>
</gene>
<reference evidence="1 2" key="1">
    <citation type="submission" date="2018-06" db="EMBL/GenBank/DDBJ databases">
        <title>Combined omics and stable isotope probing to characterize newly discovered Mariana Back-Arc vent microbial communities.</title>
        <authorList>
            <person name="Trembath-Reichert E."/>
            <person name="Huber J.A."/>
        </authorList>
    </citation>
    <scope>NUCLEOTIDE SEQUENCE [LARGE SCALE GENOMIC DNA]</scope>
    <source>
        <strain evidence="1">MAG 63_1</strain>
    </source>
</reference>
<accession>A0A432G4I1</accession>
<dbReference type="Proteomes" id="UP000286801">
    <property type="component" value="Unassembled WGS sequence"/>
</dbReference>